<evidence type="ECO:0000313" key="3">
    <source>
        <dbReference type="Proteomes" id="UP001595999"/>
    </source>
</evidence>
<dbReference type="EMBL" id="JBHSEK010000003">
    <property type="protein sequence ID" value="MFC4489343.1"/>
    <property type="molecule type" value="Genomic_DNA"/>
</dbReference>
<dbReference type="Proteomes" id="UP001595999">
    <property type="component" value="Unassembled WGS sequence"/>
</dbReference>
<dbReference type="PANTHER" id="PTHR43000">
    <property type="entry name" value="DTDP-D-GLUCOSE 4,6-DEHYDRATASE-RELATED"/>
    <property type="match status" value="1"/>
</dbReference>
<gene>
    <name evidence="2" type="ORF">ACFO0R_06895</name>
</gene>
<feature type="domain" description="Thioester reductase (TE)" evidence="1">
    <location>
        <begin position="6"/>
        <end position="215"/>
    </location>
</feature>
<dbReference type="RefSeq" id="WP_231462108.1">
    <property type="nucleotide sequence ID" value="NZ_JAJOHW010000058.1"/>
</dbReference>
<comment type="caution">
    <text evidence="2">The sequence shown here is derived from an EMBL/GenBank/DDBJ whole genome shotgun (WGS) entry which is preliminary data.</text>
</comment>
<accession>A0ABV8ZSC0</accession>
<dbReference type="Gene3D" id="3.40.50.720">
    <property type="entry name" value="NAD(P)-binding Rossmann-like Domain"/>
    <property type="match status" value="1"/>
</dbReference>
<keyword evidence="3" id="KW-1185">Reference proteome</keyword>
<dbReference type="InterPro" id="IPR036291">
    <property type="entry name" value="NAD(P)-bd_dom_sf"/>
</dbReference>
<dbReference type="SUPFAM" id="SSF51735">
    <property type="entry name" value="NAD(P)-binding Rossmann-fold domains"/>
    <property type="match status" value="1"/>
</dbReference>
<protein>
    <submittedName>
        <fullName evidence="2">SDR family oxidoreductase</fullName>
    </submittedName>
</protein>
<organism evidence="2 3">
    <name type="scientific">Chromobacterium aquaticum</name>
    <dbReference type="NCBI Taxonomy" id="467180"/>
    <lineage>
        <taxon>Bacteria</taxon>
        <taxon>Pseudomonadati</taxon>
        <taxon>Pseudomonadota</taxon>
        <taxon>Betaproteobacteria</taxon>
        <taxon>Neisseriales</taxon>
        <taxon>Chromobacteriaceae</taxon>
        <taxon>Chromobacterium</taxon>
    </lineage>
</organism>
<dbReference type="InterPro" id="IPR013120">
    <property type="entry name" value="FAR_NAD-bd"/>
</dbReference>
<reference evidence="3" key="1">
    <citation type="journal article" date="2019" name="Int. J. Syst. Evol. Microbiol.">
        <title>The Global Catalogue of Microorganisms (GCM) 10K type strain sequencing project: providing services to taxonomists for standard genome sequencing and annotation.</title>
        <authorList>
            <consortium name="The Broad Institute Genomics Platform"/>
            <consortium name="The Broad Institute Genome Sequencing Center for Infectious Disease"/>
            <person name="Wu L."/>
            <person name="Ma J."/>
        </authorList>
    </citation>
    <scope>NUCLEOTIDE SEQUENCE [LARGE SCALE GENOMIC DNA]</scope>
    <source>
        <strain evidence="3">CGMCC 4.7608</strain>
    </source>
</reference>
<evidence type="ECO:0000259" key="1">
    <source>
        <dbReference type="Pfam" id="PF07993"/>
    </source>
</evidence>
<dbReference type="Pfam" id="PF07993">
    <property type="entry name" value="NAD_binding_4"/>
    <property type="match status" value="1"/>
</dbReference>
<sequence length="363" mass="39439">MHQILISGATGFVGGALAANFLARGARVLALSRNDPDGMRTINAVVAAAKGCGLDIRGALESHLDVLNVDFAQLEETLDGAALAGVTEVWHVAAEMSYSSHKLSQSFATNVGNSTRLYEAVQRHAPACRRFYYVSTAYVAGMAGGLVKEELHARSHMANTYQVTKWSAEQALHLLYQRHGLPVTLFRPSVVVGHRHTGWAFRNGFGFYMFLNAMVAIAQAGHKELAVDLAADSRPDLVSIDQLVADACALTLRQQQGRDFEVFHCAGGRSERMEDIVRMWGEVAGVRAALGAPASALDQKFDRAVEPNRPFANQEWQFDRSRLDVAANRAQTPAPLSLDELRMLCAWYADDAAAEQAVAAEAN</sequence>
<evidence type="ECO:0000313" key="2">
    <source>
        <dbReference type="EMBL" id="MFC4489343.1"/>
    </source>
</evidence>
<proteinExistence type="predicted"/>
<name>A0ABV8ZSC0_9NEIS</name>